<gene>
    <name evidence="2" type="ORF">GCM10023340_36490</name>
</gene>
<organism evidence="2 3">
    <name type="scientific">Nocardioides marinquilinus</name>
    <dbReference type="NCBI Taxonomy" id="1210400"/>
    <lineage>
        <taxon>Bacteria</taxon>
        <taxon>Bacillati</taxon>
        <taxon>Actinomycetota</taxon>
        <taxon>Actinomycetes</taxon>
        <taxon>Propionibacteriales</taxon>
        <taxon>Nocardioidaceae</taxon>
        <taxon>Nocardioides</taxon>
    </lineage>
</organism>
<feature type="region of interest" description="Disordered" evidence="1">
    <location>
        <begin position="87"/>
        <end position="110"/>
    </location>
</feature>
<sequence>MVSNNWSGRRVTRARDIVRTWLPAPCGQCGETVSDEDVWVVGHKVARAIDPSLTWVVSNWQPEHDACSRRSAQSVVIEKAKAEVTGFFPDRGESGSPRTFPSLPPSARRRQEVPLEPREGLEWAPAAWEHLPWLAAFATVPPDASPPLHMSPPHPEAVDSYGASAVEWIERTQGIEFRWWQRLAIVRQLEHRDDGSLCWSTILESAPRRAGKSVRIRGVALWRMALGPTLFGERQEIVHTGSDIAVCRKVQKAAWQWCWSQEWTVTKANGKEAIESTTGDVWYVRAQDATYGWDTTLALVDEAWDVKPDTVDEGLEPSLLERQSPQLHMTSTAHRRARSTMRTRLADAITRDDGETLLLLWGIPAGADIGDPDAWRAASPYWTESRRRMIAAKYQKAMAGESDPEADDPDPVAGFEAQYLNRWRLSERRQAAGTEVIDADVWGSLVVLPDDDAKPVGAAIEAWFDAGLSLALAYREGDRVVVVVVDYPDIHSAVTALKASGFRGRVAVGASLKDDPALANVARTPMGERLTASVVDLARLVAERGLHHDGGDHLTEQVIALRTVPAPDGARVVSKHRADAVKAAVWAVEVARKRTSGPVRIGLPTSVRAS</sequence>
<keyword evidence="3" id="KW-1185">Reference proteome</keyword>
<accession>A0ABP9Q2S7</accession>
<name>A0ABP9Q2S7_9ACTN</name>
<protein>
    <recommendedName>
        <fullName evidence="4">Terminase</fullName>
    </recommendedName>
</protein>
<reference evidence="3" key="1">
    <citation type="journal article" date="2019" name="Int. J. Syst. Evol. Microbiol.">
        <title>The Global Catalogue of Microorganisms (GCM) 10K type strain sequencing project: providing services to taxonomists for standard genome sequencing and annotation.</title>
        <authorList>
            <consortium name="The Broad Institute Genomics Platform"/>
            <consortium name="The Broad Institute Genome Sequencing Center for Infectious Disease"/>
            <person name="Wu L."/>
            <person name="Ma J."/>
        </authorList>
    </citation>
    <scope>NUCLEOTIDE SEQUENCE [LARGE SCALE GENOMIC DNA]</scope>
    <source>
        <strain evidence="3">JCM 18459</strain>
    </source>
</reference>
<dbReference type="Gene3D" id="3.40.50.300">
    <property type="entry name" value="P-loop containing nucleotide triphosphate hydrolases"/>
    <property type="match status" value="1"/>
</dbReference>
<proteinExistence type="predicted"/>
<evidence type="ECO:0000256" key="1">
    <source>
        <dbReference type="SAM" id="MobiDB-lite"/>
    </source>
</evidence>
<dbReference type="Proteomes" id="UP001500221">
    <property type="component" value="Unassembled WGS sequence"/>
</dbReference>
<evidence type="ECO:0000313" key="3">
    <source>
        <dbReference type="Proteomes" id="UP001500221"/>
    </source>
</evidence>
<dbReference type="InterPro" id="IPR027417">
    <property type="entry name" value="P-loop_NTPase"/>
</dbReference>
<dbReference type="EMBL" id="BAABKG010000005">
    <property type="protein sequence ID" value="GAA5153854.1"/>
    <property type="molecule type" value="Genomic_DNA"/>
</dbReference>
<evidence type="ECO:0008006" key="4">
    <source>
        <dbReference type="Google" id="ProtNLM"/>
    </source>
</evidence>
<comment type="caution">
    <text evidence="2">The sequence shown here is derived from an EMBL/GenBank/DDBJ whole genome shotgun (WGS) entry which is preliminary data.</text>
</comment>
<evidence type="ECO:0000313" key="2">
    <source>
        <dbReference type="EMBL" id="GAA5153854.1"/>
    </source>
</evidence>